<keyword evidence="3" id="KW-0813">Transport</keyword>
<dbReference type="GO" id="GO:0009279">
    <property type="term" value="C:cell outer membrane"/>
    <property type="evidence" value="ECO:0007669"/>
    <property type="project" value="UniProtKB-SubCell"/>
</dbReference>
<evidence type="ECO:0000256" key="5">
    <source>
        <dbReference type="ARBA" id="ARBA00022692"/>
    </source>
</evidence>
<dbReference type="Pfam" id="PF02321">
    <property type="entry name" value="OEP"/>
    <property type="match status" value="1"/>
</dbReference>
<dbReference type="EMBL" id="VOOS01000001">
    <property type="protein sequence ID" value="TXB67122.1"/>
    <property type="molecule type" value="Genomic_DNA"/>
</dbReference>
<dbReference type="Proteomes" id="UP000321721">
    <property type="component" value="Unassembled WGS sequence"/>
</dbReference>
<dbReference type="PANTHER" id="PTHR30026:SF20">
    <property type="entry name" value="OUTER MEMBRANE PROTEIN TOLC"/>
    <property type="match status" value="1"/>
</dbReference>
<evidence type="ECO:0000256" key="2">
    <source>
        <dbReference type="ARBA" id="ARBA00007613"/>
    </source>
</evidence>
<comment type="caution">
    <text evidence="8">The sequence shown here is derived from an EMBL/GenBank/DDBJ whole genome shotgun (WGS) entry which is preliminary data.</text>
</comment>
<protein>
    <submittedName>
        <fullName evidence="8">TolC family protein</fullName>
    </submittedName>
</protein>
<comment type="similarity">
    <text evidence="2">Belongs to the outer membrane factor (OMF) (TC 1.B.17) family.</text>
</comment>
<dbReference type="Gene3D" id="1.20.1600.10">
    <property type="entry name" value="Outer membrane efflux proteins (OEP)"/>
    <property type="match status" value="1"/>
</dbReference>
<evidence type="ECO:0000313" key="9">
    <source>
        <dbReference type="Proteomes" id="UP000321721"/>
    </source>
</evidence>
<reference evidence="8 9" key="1">
    <citation type="submission" date="2019-08" db="EMBL/GenBank/DDBJ databases">
        <title>Genome of Vicingus serpentipes NCIMB 15042.</title>
        <authorList>
            <person name="Bowman J.P."/>
        </authorList>
    </citation>
    <scope>NUCLEOTIDE SEQUENCE [LARGE SCALE GENOMIC DNA]</scope>
    <source>
        <strain evidence="8 9">NCIMB 15042</strain>
    </source>
</reference>
<gene>
    <name evidence="8" type="ORF">FRY74_02750</name>
</gene>
<dbReference type="GO" id="GO:1990281">
    <property type="term" value="C:efflux pump complex"/>
    <property type="evidence" value="ECO:0007669"/>
    <property type="project" value="TreeGrafter"/>
</dbReference>
<dbReference type="GO" id="GO:0015562">
    <property type="term" value="F:efflux transmembrane transporter activity"/>
    <property type="evidence" value="ECO:0007669"/>
    <property type="project" value="InterPro"/>
</dbReference>
<keyword evidence="7" id="KW-0998">Cell outer membrane</keyword>
<evidence type="ECO:0000256" key="4">
    <source>
        <dbReference type="ARBA" id="ARBA00022452"/>
    </source>
</evidence>
<dbReference type="RefSeq" id="WP_147098373.1">
    <property type="nucleotide sequence ID" value="NZ_VOOS01000001.1"/>
</dbReference>
<keyword evidence="5" id="KW-0812">Transmembrane</keyword>
<organism evidence="8 9">
    <name type="scientific">Vicingus serpentipes</name>
    <dbReference type="NCBI Taxonomy" id="1926625"/>
    <lineage>
        <taxon>Bacteria</taxon>
        <taxon>Pseudomonadati</taxon>
        <taxon>Bacteroidota</taxon>
        <taxon>Flavobacteriia</taxon>
        <taxon>Flavobacteriales</taxon>
        <taxon>Vicingaceae</taxon>
        <taxon>Vicingus</taxon>
    </lineage>
</organism>
<name>A0A5C6S0J1_9FLAO</name>
<keyword evidence="9" id="KW-1185">Reference proteome</keyword>
<dbReference type="PANTHER" id="PTHR30026">
    <property type="entry name" value="OUTER MEMBRANE PROTEIN TOLC"/>
    <property type="match status" value="1"/>
</dbReference>
<dbReference type="InterPro" id="IPR003423">
    <property type="entry name" value="OMP_efflux"/>
</dbReference>
<keyword evidence="4" id="KW-1134">Transmembrane beta strand</keyword>
<dbReference type="InterPro" id="IPR051906">
    <property type="entry name" value="TolC-like"/>
</dbReference>
<evidence type="ECO:0000256" key="7">
    <source>
        <dbReference type="ARBA" id="ARBA00023237"/>
    </source>
</evidence>
<evidence type="ECO:0000256" key="6">
    <source>
        <dbReference type="ARBA" id="ARBA00023136"/>
    </source>
</evidence>
<accession>A0A5C6S0J1</accession>
<sequence>MKIRITYLIILLANTIAFTQTENTKTLGFNEFIEIVRLNHPIAKQAELKVEYGEAYLQKSRGLFDPKAFSEVAQKYFNENQYFSTTNSGLKIPTWYGLEFSGGYEQNQGQYLNPQNNNPNAGLWYAGVSLSLGQGLFIDERRSELRKAQLYLKGTQAERQALYNELIYEAGKFYWEWFNSYNTLSVYQDAVFFANQRFEAVKQGAFLGDKSFIDTVEASIQVQNRLLNLQQAEMNYKNATAMLSVYLWGEGVIPLEIAEGTVPLKADEVENLTVTGQVYLQMDSIEQNHPELVQYQYKIQQLGIEKRLKQEMIKPKLNLKYNAITQPVGNDVFSNYNLNNYKWGVEFSMPLFLRKERGDLKLAKLKISETQLVYDAKIASLTFKARASINELETSYNQANLYAQTVTDYAKLLNGEKQKFDAGESSLFMVNSREMGYINTQLKLIELISKNQKAKLATDYALGLLSNN</sequence>
<proteinExistence type="inferred from homology"/>
<evidence type="ECO:0000256" key="3">
    <source>
        <dbReference type="ARBA" id="ARBA00022448"/>
    </source>
</evidence>
<dbReference type="OrthoDB" id="581172at2"/>
<dbReference type="GO" id="GO:0015288">
    <property type="term" value="F:porin activity"/>
    <property type="evidence" value="ECO:0007669"/>
    <property type="project" value="TreeGrafter"/>
</dbReference>
<keyword evidence="6" id="KW-0472">Membrane</keyword>
<dbReference type="AlphaFoldDB" id="A0A5C6S0J1"/>
<evidence type="ECO:0000256" key="1">
    <source>
        <dbReference type="ARBA" id="ARBA00004442"/>
    </source>
</evidence>
<dbReference type="SUPFAM" id="SSF56954">
    <property type="entry name" value="Outer membrane efflux proteins (OEP)"/>
    <property type="match status" value="1"/>
</dbReference>
<evidence type="ECO:0000313" key="8">
    <source>
        <dbReference type="EMBL" id="TXB67122.1"/>
    </source>
</evidence>
<comment type="subcellular location">
    <subcellularLocation>
        <location evidence="1">Cell outer membrane</location>
    </subcellularLocation>
</comment>